<name>A0A1R2CE04_9CILI</name>
<comment type="caution">
    <text evidence="2">The sequence shown here is derived from an EMBL/GenBank/DDBJ whole genome shotgun (WGS) entry which is preliminary data.</text>
</comment>
<feature type="compositionally biased region" description="Basic and acidic residues" evidence="1">
    <location>
        <begin position="165"/>
        <end position="184"/>
    </location>
</feature>
<feature type="compositionally biased region" description="Polar residues" evidence="1">
    <location>
        <begin position="215"/>
        <end position="224"/>
    </location>
</feature>
<proteinExistence type="predicted"/>
<organism evidence="2 3">
    <name type="scientific">Stentor coeruleus</name>
    <dbReference type="NCBI Taxonomy" id="5963"/>
    <lineage>
        <taxon>Eukaryota</taxon>
        <taxon>Sar</taxon>
        <taxon>Alveolata</taxon>
        <taxon>Ciliophora</taxon>
        <taxon>Postciliodesmatophora</taxon>
        <taxon>Heterotrichea</taxon>
        <taxon>Heterotrichida</taxon>
        <taxon>Stentoridae</taxon>
        <taxon>Stentor</taxon>
    </lineage>
</organism>
<dbReference type="AlphaFoldDB" id="A0A1R2CE04"/>
<reference evidence="2 3" key="1">
    <citation type="submission" date="2016-11" db="EMBL/GenBank/DDBJ databases">
        <title>The macronuclear genome of Stentor coeruleus: a giant cell with tiny introns.</title>
        <authorList>
            <person name="Slabodnick M."/>
            <person name="Ruby J.G."/>
            <person name="Reiff S.B."/>
            <person name="Swart E.C."/>
            <person name="Gosai S."/>
            <person name="Prabakaran S."/>
            <person name="Witkowska E."/>
            <person name="Larue G.E."/>
            <person name="Fisher S."/>
            <person name="Freeman R.M."/>
            <person name="Gunawardena J."/>
            <person name="Chu W."/>
            <person name="Stover N.A."/>
            <person name="Gregory B.D."/>
            <person name="Nowacki M."/>
            <person name="Derisi J."/>
            <person name="Roy S.W."/>
            <person name="Marshall W.F."/>
            <person name="Sood P."/>
        </authorList>
    </citation>
    <scope>NUCLEOTIDE SEQUENCE [LARGE SCALE GENOMIC DNA]</scope>
    <source>
        <strain evidence="2">WM001</strain>
    </source>
</reference>
<protein>
    <submittedName>
        <fullName evidence="2">Uncharacterized protein</fullName>
    </submittedName>
</protein>
<evidence type="ECO:0000256" key="1">
    <source>
        <dbReference type="SAM" id="MobiDB-lite"/>
    </source>
</evidence>
<feature type="compositionally biased region" description="Basic and acidic residues" evidence="1">
    <location>
        <begin position="33"/>
        <end position="78"/>
    </location>
</feature>
<keyword evidence="3" id="KW-1185">Reference proteome</keyword>
<gene>
    <name evidence="2" type="ORF">SteCoe_11074</name>
</gene>
<feature type="compositionally biased region" description="Low complexity" evidence="1">
    <location>
        <begin position="14"/>
        <end position="32"/>
    </location>
</feature>
<evidence type="ECO:0000313" key="2">
    <source>
        <dbReference type="EMBL" id="OMJ87232.1"/>
    </source>
</evidence>
<sequence length="675" mass="78777">MESSSGEIEKVSKSSESSSKSKSRKSSSSESSHISHEYIEKIPSEKLDEAWNQNDRKIEDAEMLEEKDKEKSDEKPMDEASTPEFGNEKESESVKGNSEGKVSEGKESDKEKNEDNKDSEEAGSPLRIEDFGSLEEKKDLGDEDDKRSEDKEECKEYEIGLEGNCEAKNENGTVKDHMQEKDQLSLENRNYESPIKRTESPEAELITAPYENEENFPSPSNQDLLTEKSNRRISKNLNDESDIQEEMKCEPLPSSEIPKFSYDNDEDFCEEPLKPPEPTAYASRIDAFLDKMRIRINSPKKNAKQAISSKVYQHLSPAVIDKYKSLNEIVQKIGVKQIHQLKYSKNLPKVSEDIALCYLYLFDIPVPKNRYWESFVCFLAQPGTVIQKFRQISKVLESNLIDPQCYAKISDILMRLPKNDLKLYHTFYELDLLVCLLREVLEIVEIPELASPTRKDFQIPTSRKKITSESLDVTGMNSMEIIKSFDSGLLKHAISAEEKEVLSLKGQLLKKQWDEKRFLKQESFKEHKREEQREIEIQKNTDLEFKAKSDHQSKTQRQMDKLYGDLKFNENRNIKRSNQKSEIKRLKREAQENFETLKWNEQWEKAKQLKERTDSHEVFLNKVKDNREYQTLEMQSERREADRVREEEMNNILKMQYKKLLEDKEILKKALGLYK</sequence>
<feature type="region of interest" description="Disordered" evidence="1">
    <location>
        <begin position="1"/>
        <end position="203"/>
    </location>
</feature>
<dbReference type="EMBL" id="MPUH01000182">
    <property type="protein sequence ID" value="OMJ87232.1"/>
    <property type="molecule type" value="Genomic_DNA"/>
</dbReference>
<feature type="compositionally biased region" description="Basic and acidic residues" evidence="1">
    <location>
        <begin position="127"/>
        <end position="158"/>
    </location>
</feature>
<evidence type="ECO:0000313" key="3">
    <source>
        <dbReference type="Proteomes" id="UP000187209"/>
    </source>
</evidence>
<feature type="compositionally biased region" description="Basic and acidic residues" evidence="1">
    <location>
        <begin position="101"/>
        <end position="120"/>
    </location>
</feature>
<dbReference type="Proteomes" id="UP000187209">
    <property type="component" value="Unassembled WGS sequence"/>
</dbReference>
<feature type="region of interest" description="Disordered" evidence="1">
    <location>
        <begin position="209"/>
        <end position="228"/>
    </location>
</feature>
<accession>A0A1R2CE04</accession>